<dbReference type="InterPro" id="IPR009060">
    <property type="entry name" value="UBA-like_sf"/>
</dbReference>
<feature type="region of interest" description="Disordered" evidence="2">
    <location>
        <begin position="17"/>
        <end position="69"/>
    </location>
</feature>
<gene>
    <name evidence="4" type="ORF">TRIADDRAFT_58832</name>
</gene>
<dbReference type="GO" id="GO:0006357">
    <property type="term" value="P:regulation of transcription by RNA polymerase II"/>
    <property type="evidence" value="ECO:0000318"/>
    <property type="project" value="GO_Central"/>
</dbReference>
<dbReference type="Pfam" id="PF03474">
    <property type="entry name" value="DMA"/>
    <property type="match status" value="1"/>
</dbReference>
<evidence type="ECO:0000256" key="1">
    <source>
        <dbReference type="ARBA" id="ARBA00006834"/>
    </source>
</evidence>
<dbReference type="EMBL" id="DS985249">
    <property type="protein sequence ID" value="EDV22335.1"/>
    <property type="molecule type" value="Genomic_DNA"/>
</dbReference>
<feature type="compositionally biased region" description="Acidic residues" evidence="2">
    <location>
        <begin position="24"/>
        <end position="35"/>
    </location>
</feature>
<keyword evidence="5" id="KW-1185">Reference proteome</keyword>
<feature type="compositionally biased region" description="Polar residues" evidence="2">
    <location>
        <begin position="44"/>
        <end position="53"/>
    </location>
</feature>
<dbReference type="GO" id="GO:0007548">
    <property type="term" value="P:sex differentiation"/>
    <property type="evidence" value="ECO:0000318"/>
    <property type="project" value="GO_Central"/>
</dbReference>
<dbReference type="OrthoDB" id="6162476at2759"/>
<dbReference type="CDD" id="cd14370">
    <property type="entry name" value="CUE_DMA"/>
    <property type="match status" value="1"/>
</dbReference>
<accession>B3S3S8</accession>
<dbReference type="Proteomes" id="UP000009022">
    <property type="component" value="Unassembled WGS sequence"/>
</dbReference>
<dbReference type="GO" id="GO:0000981">
    <property type="term" value="F:DNA-binding transcription factor activity, RNA polymerase II-specific"/>
    <property type="evidence" value="ECO:0000318"/>
    <property type="project" value="GO_Central"/>
</dbReference>
<feature type="domain" description="DMA" evidence="3">
    <location>
        <begin position="89"/>
        <end position="124"/>
    </location>
</feature>
<dbReference type="RefSeq" id="XP_002114879.1">
    <property type="nucleotide sequence ID" value="XM_002114843.1"/>
</dbReference>
<protein>
    <recommendedName>
        <fullName evidence="3">DMA domain-containing protein</fullName>
    </recommendedName>
</protein>
<sequence length="257" mass="28125">MALICIFFLTNLKRTRLNDKSDGSDDEKIDSDYSDESSTKDRNNSILSPQQQTNGNGDNSNSSKSDSKMTLMNGSMLVGVNGENRSHDSPLNVLYRVFPHRNRSFLQLILQACNGDLVQAIEQISRSPINRGSGLPPSQLISPTTAPYLASSFVPPTSLSASSQPMRLSYGSDSLLTMVNPSYPPHLPLNNFTGFTSRDMQSQQVSHASQEYDGFPLPSSLATRAIAALTLPFLTVGQEIRFNENINQGLGLSFLVF</sequence>
<feature type="compositionally biased region" description="Low complexity" evidence="2">
    <location>
        <begin position="54"/>
        <end position="64"/>
    </location>
</feature>
<evidence type="ECO:0000256" key="2">
    <source>
        <dbReference type="SAM" id="MobiDB-lite"/>
    </source>
</evidence>
<reference evidence="4 5" key="1">
    <citation type="journal article" date="2008" name="Nature">
        <title>The Trichoplax genome and the nature of placozoans.</title>
        <authorList>
            <person name="Srivastava M."/>
            <person name="Begovic E."/>
            <person name="Chapman J."/>
            <person name="Putnam N.H."/>
            <person name="Hellsten U."/>
            <person name="Kawashima T."/>
            <person name="Kuo A."/>
            <person name="Mitros T."/>
            <person name="Salamov A."/>
            <person name="Carpenter M.L."/>
            <person name="Signorovitch A.Y."/>
            <person name="Moreno M.A."/>
            <person name="Kamm K."/>
            <person name="Grimwood J."/>
            <person name="Schmutz J."/>
            <person name="Shapiro H."/>
            <person name="Grigoriev I.V."/>
            <person name="Buss L.W."/>
            <person name="Schierwater B."/>
            <person name="Dellaporta S.L."/>
            <person name="Rokhsar D.S."/>
        </authorList>
    </citation>
    <scope>NUCLEOTIDE SEQUENCE [LARGE SCALE GENOMIC DNA]</scope>
    <source>
        <strain evidence="4 5">Grell-BS-1999</strain>
    </source>
</reference>
<name>B3S3S8_TRIAD</name>
<dbReference type="PhylomeDB" id="B3S3S8"/>
<dbReference type="GO" id="GO:0005634">
    <property type="term" value="C:nucleus"/>
    <property type="evidence" value="ECO:0000318"/>
    <property type="project" value="GO_Central"/>
</dbReference>
<evidence type="ECO:0000313" key="5">
    <source>
        <dbReference type="Proteomes" id="UP000009022"/>
    </source>
</evidence>
<dbReference type="InParanoid" id="B3S3S8"/>
<dbReference type="InterPro" id="IPR005173">
    <property type="entry name" value="DMA"/>
</dbReference>
<dbReference type="CTD" id="6756092"/>
<dbReference type="AlphaFoldDB" id="B3S3S8"/>
<dbReference type="HOGENOM" id="CLU_1083089_0_0_1"/>
<evidence type="ECO:0000259" key="3">
    <source>
        <dbReference type="Pfam" id="PF03474"/>
    </source>
</evidence>
<proteinExistence type="inferred from homology"/>
<dbReference type="FunCoup" id="B3S3S8">
    <property type="interactions" value="33"/>
</dbReference>
<dbReference type="SUPFAM" id="SSF46934">
    <property type="entry name" value="UBA-like"/>
    <property type="match status" value="1"/>
</dbReference>
<comment type="similarity">
    <text evidence="1">Belongs to the DMRT family.</text>
</comment>
<dbReference type="GeneID" id="6756092"/>
<organism evidence="4 5">
    <name type="scientific">Trichoplax adhaerens</name>
    <name type="common">Trichoplax reptans</name>
    <dbReference type="NCBI Taxonomy" id="10228"/>
    <lineage>
        <taxon>Eukaryota</taxon>
        <taxon>Metazoa</taxon>
        <taxon>Placozoa</taxon>
        <taxon>Uniplacotomia</taxon>
        <taxon>Trichoplacea</taxon>
        <taxon>Trichoplacidae</taxon>
        <taxon>Trichoplax</taxon>
    </lineage>
</organism>
<dbReference type="KEGG" id="tad:TRIADDRAFT_58832"/>
<evidence type="ECO:0000313" key="4">
    <source>
        <dbReference type="EMBL" id="EDV22335.1"/>
    </source>
</evidence>
<dbReference type="GO" id="GO:0000978">
    <property type="term" value="F:RNA polymerase II cis-regulatory region sequence-specific DNA binding"/>
    <property type="evidence" value="ECO:0000318"/>
    <property type="project" value="GO_Central"/>
</dbReference>